<dbReference type="HAMAP" id="MF_00189">
    <property type="entry name" value="YciB"/>
    <property type="match status" value="1"/>
</dbReference>
<evidence type="ECO:0000256" key="3">
    <source>
        <dbReference type="ARBA" id="ARBA00022989"/>
    </source>
</evidence>
<keyword evidence="7" id="KW-1185">Reference proteome</keyword>
<keyword evidence="1 5" id="KW-1003">Cell membrane</keyword>
<organism evidence="6 7">
    <name type="scientific">Alterisphingorhabdus coralli</name>
    <dbReference type="NCBI Taxonomy" id="3071408"/>
    <lineage>
        <taxon>Bacteria</taxon>
        <taxon>Pseudomonadati</taxon>
        <taxon>Pseudomonadota</taxon>
        <taxon>Alphaproteobacteria</taxon>
        <taxon>Sphingomonadales</taxon>
        <taxon>Sphingomonadaceae</taxon>
        <taxon>Alterisphingorhabdus (ex Yan et al. 2024)</taxon>
    </lineage>
</organism>
<dbReference type="Pfam" id="PF04279">
    <property type="entry name" value="IspA"/>
    <property type="match status" value="1"/>
</dbReference>
<dbReference type="KEGG" id="acoa:RB602_07425"/>
<sequence>MDSQHKADAPDTETVEQAEGTVELDAAKAATAKKAPGWLSLAIDFGPLLIFFLTYRYFAPADDAPNTVTGTIAAITYSTGAFMAAVLVALGISQWKTGKISPMLWLSTILILGFGALTIYFQDETFIQVKPTIIYASLAAILFIGLWRGKALLKYLLHAAFEGLSDEGWRKLSRNWALFFTFLAVLNEVMRASLNFETWLTLKVWGVTALSFVFTFTQLPMLMRHGLSVEDGEAESES</sequence>
<dbReference type="EMBL" id="CP136594">
    <property type="protein sequence ID" value="WOE76536.1"/>
    <property type="molecule type" value="Genomic_DNA"/>
</dbReference>
<dbReference type="PANTHER" id="PTHR36917:SF1">
    <property type="entry name" value="INNER MEMBRANE-SPANNING PROTEIN YCIB"/>
    <property type="match status" value="1"/>
</dbReference>
<dbReference type="PANTHER" id="PTHR36917">
    <property type="entry name" value="INTRACELLULAR SEPTATION PROTEIN A-RELATED"/>
    <property type="match status" value="1"/>
</dbReference>
<keyword evidence="4 5" id="KW-0472">Membrane</keyword>
<dbReference type="GO" id="GO:0005886">
    <property type="term" value="C:plasma membrane"/>
    <property type="evidence" value="ECO:0007669"/>
    <property type="project" value="UniProtKB-SubCell"/>
</dbReference>
<keyword evidence="5" id="KW-0997">Cell inner membrane</keyword>
<evidence type="ECO:0000256" key="2">
    <source>
        <dbReference type="ARBA" id="ARBA00022692"/>
    </source>
</evidence>
<comment type="similarity">
    <text evidence="5">Belongs to the YciB family.</text>
</comment>
<keyword evidence="2 5" id="KW-0812">Transmembrane</keyword>
<keyword evidence="3 5" id="KW-1133">Transmembrane helix</keyword>
<evidence type="ECO:0000313" key="7">
    <source>
        <dbReference type="Proteomes" id="UP001302429"/>
    </source>
</evidence>
<reference evidence="6 7" key="1">
    <citation type="submission" date="2023-10" db="EMBL/GenBank/DDBJ databases">
        <title>Complete genome sequence of a Sphingomonadaceae bacterium.</title>
        <authorList>
            <person name="Yan C."/>
        </authorList>
    </citation>
    <scope>NUCLEOTIDE SEQUENCE [LARGE SCALE GENOMIC DNA]</scope>
    <source>
        <strain evidence="6 7">SCSIO 66989</strain>
    </source>
</reference>
<dbReference type="InterPro" id="IPR006008">
    <property type="entry name" value="YciB"/>
</dbReference>
<name>A0AA97FAF2_9SPHN</name>
<protein>
    <recommendedName>
        <fullName evidence="5">Inner membrane-spanning protein YciB</fullName>
    </recommendedName>
</protein>
<accession>A0AA97FAF2</accession>
<evidence type="ECO:0000313" key="6">
    <source>
        <dbReference type="EMBL" id="WOE76536.1"/>
    </source>
</evidence>
<dbReference type="RefSeq" id="WP_317084313.1">
    <property type="nucleotide sequence ID" value="NZ_CP136594.1"/>
</dbReference>
<feature type="transmembrane region" description="Helical" evidence="5">
    <location>
        <begin position="127"/>
        <end position="147"/>
    </location>
</feature>
<feature type="transmembrane region" description="Helical" evidence="5">
    <location>
        <begin position="38"/>
        <end position="58"/>
    </location>
</feature>
<comment type="function">
    <text evidence="5">Plays a role in cell envelope biogenesis, maintenance of cell envelope integrity and membrane homeostasis.</text>
</comment>
<feature type="transmembrane region" description="Helical" evidence="5">
    <location>
        <begin position="70"/>
        <end position="92"/>
    </location>
</feature>
<feature type="transmembrane region" description="Helical" evidence="5">
    <location>
        <begin position="200"/>
        <end position="219"/>
    </location>
</feature>
<evidence type="ECO:0000256" key="1">
    <source>
        <dbReference type="ARBA" id="ARBA00022475"/>
    </source>
</evidence>
<dbReference type="AlphaFoldDB" id="A0AA97FAF2"/>
<evidence type="ECO:0000256" key="5">
    <source>
        <dbReference type="HAMAP-Rule" id="MF_00189"/>
    </source>
</evidence>
<feature type="transmembrane region" description="Helical" evidence="5">
    <location>
        <begin position="104"/>
        <end position="121"/>
    </location>
</feature>
<proteinExistence type="inferred from homology"/>
<evidence type="ECO:0000256" key="4">
    <source>
        <dbReference type="ARBA" id="ARBA00023136"/>
    </source>
</evidence>
<gene>
    <name evidence="5" type="primary">yciB</name>
    <name evidence="6" type="ORF">RB602_07425</name>
</gene>
<dbReference type="Proteomes" id="UP001302429">
    <property type="component" value="Chromosome"/>
</dbReference>
<comment type="subcellular location">
    <subcellularLocation>
        <location evidence="5">Cell inner membrane</location>
        <topology evidence="5">Multi-pass membrane protein</topology>
    </subcellularLocation>
</comment>